<comment type="subcellular location">
    <subcellularLocation>
        <location evidence="1">Cell membrane</location>
        <topology evidence="1">Multi-pass membrane protein</topology>
    </subcellularLocation>
</comment>
<feature type="transmembrane region" description="Helical" evidence="7">
    <location>
        <begin position="170"/>
        <end position="192"/>
    </location>
</feature>
<evidence type="ECO:0000256" key="3">
    <source>
        <dbReference type="ARBA" id="ARBA00022475"/>
    </source>
</evidence>
<dbReference type="InterPro" id="IPR005829">
    <property type="entry name" value="Sugar_transporter_CS"/>
</dbReference>
<dbReference type="InterPro" id="IPR020846">
    <property type="entry name" value="MFS_dom"/>
</dbReference>
<name>A0A4P6JL04_KTERU</name>
<dbReference type="InterPro" id="IPR036259">
    <property type="entry name" value="MFS_trans_sf"/>
</dbReference>
<feature type="transmembrane region" description="Helical" evidence="7">
    <location>
        <begin position="83"/>
        <end position="101"/>
    </location>
</feature>
<feature type="transmembrane region" description="Helical" evidence="7">
    <location>
        <begin position="16"/>
        <end position="38"/>
    </location>
</feature>
<evidence type="ECO:0000313" key="9">
    <source>
        <dbReference type="EMBL" id="QBD75662.1"/>
    </source>
</evidence>
<dbReference type="PROSITE" id="PS00216">
    <property type="entry name" value="SUGAR_TRANSPORT_1"/>
    <property type="match status" value="1"/>
</dbReference>
<keyword evidence="6 7" id="KW-0472">Membrane</keyword>
<evidence type="ECO:0000256" key="4">
    <source>
        <dbReference type="ARBA" id="ARBA00022692"/>
    </source>
</evidence>
<feature type="transmembrane region" description="Helical" evidence="7">
    <location>
        <begin position="204"/>
        <end position="224"/>
    </location>
</feature>
<dbReference type="SUPFAM" id="SSF103473">
    <property type="entry name" value="MFS general substrate transporter"/>
    <property type="match status" value="1"/>
</dbReference>
<evidence type="ECO:0000313" key="10">
    <source>
        <dbReference type="Proteomes" id="UP000290365"/>
    </source>
</evidence>
<dbReference type="PANTHER" id="PTHR42718">
    <property type="entry name" value="MAJOR FACILITATOR SUPERFAMILY MULTIDRUG TRANSPORTER MFSC"/>
    <property type="match status" value="1"/>
</dbReference>
<feature type="transmembrane region" description="Helical" evidence="7">
    <location>
        <begin position="236"/>
        <end position="254"/>
    </location>
</feature>
<dbReference type="GO" id="GO:0005886">
    <property type="term" value="C:plasma membrane"/>
    <property type="evidence" value="ECO:0007669"/>
    <property type="project" value="UniProtKB-SubCell"/>
</dbReference>
<keyword evidence="5 7" id="KW-1133">Transmembrane helix</keyword>
<dbReference type="AlphaFoldDB" id="A0A4P6JL04"/>
<evidence type="ECO:0000256" key="5">
    <source>
        <dbReference type="ARBA" id="ARBA00022989"/>
    </source>
</evidence>
<organism evidence="9 10">
    <name type="scientific">Ktedonosporobacter rubrisoli</name>
    <dbReference type="NCBI Taxonomy" id="2509675"/>
    <lineage>
        <taxon>Bacteria</taxon>
        <taxon>Bacillati</taxon>
        <taxon>Chloroflexota</taxon>
        <taxon>Ktedonobacteria</taxon>
        <taxon>Ktedonobacterales</taxon>
        <taxon>Ktedonosporobacteraceae</taxon>
        <taxon>Ktedonosporobacter</taxon>
    </lineage>
</organism>
<feature type="domain" description="Major facilitator superfamily (MFS) profile" evidence="8">
    <location>
        <begin position="17"/>
        <end position="471"/>
    </location>
</feature>
<dbReference type="PROSITE" id="PS50850">
    <property type="entry name" value="MFS"/>
    <property type="match status" value="1"/>
</dbReference>
<feature type="transmembrane region" description="Helical" evidence="7">
    <location>
        <begin position="449"/>
        <end position="470"/>
    </location>
</feature>
<dbReference type="EMBL" id="CP035758">
    <property type="protein sequence ID" value="QBD75662.1"/>
    <property type="molecule type" value="Genomic_DNA"/>
</dbReference>
<dbReference type="RefSeq" id="WP_129886259.1">
    <property type="nucleotide sequence ID" value="NZ_CP035758.1"/>
</dbReference>
<evidence type="ECO:0000256" key="1">
    <source>
        <dbReference type="ARBA" id="ARBA00004651"/>
    </source>
</evidence>
<dbReference type="PANTHER" id="PTHR42718:SF46">
    <property type="entry name" value="BLR6921 PROTEIN"/>
    <property type="match status" value="1"/>
</dbReference>
<dbReference type="OrthoDB" id="4080117at2"/>
<dbReference type="Pfam" id="PF07690">
    <property type="entry name" value="MFS_1"/>
    <property type="match status" value="1"/>
</dbReference>
<keyword evidence="4 7" id="KW-0812">Transmembrane</keyword>
<dbReference type="Gene3D" id="1.20.1250.20">
    <property type="entry name" value="MFS general substrate transporter like domains"/>
    <property type="match status" value="1"/>
</dbReference>
<evidence type="ECO:0000256" key="2">
    <source>
        <dbReference type="ARBA" id="ARBA00022448"/>
    </source>
</evidence>
<feature type="transmembrane region" description="Helical" evidence="7">
    <location>
        <begin position="53"/>
        <end position="71"/>
    </location>
</feature>
<dbReference type="KEGG" id="kbs:EPA93_06445"/>
<feature type="transmembrane region" description="Helical" evidence="7">
    <location>
        <begin position="274"/>
        <end position="297"/>
    </location>
</feature>
<feature type="transmembrane region" description="Helical" evidence="7">
    <location>
        <begin position="113"/>
        <end position="133"/>
    </location>
</feature>
<protein>
    <submittedName>
        <fullName evidence="9">MFS transporter</fullName>
    </submittedName>
</protein>
<dbReference type="Gene3D" id="1.20.1720.10">
    <property type="entry name" value="Multidrug resistance protein D"/>
    <property type="match status" value="1"/>
</dbReference>
<evidence type="ECO:0000256" key="6">
    <source>
        <dbReference type="ARBA" id="ARBA00023136"/>
    </source>
</evidence>
<proteinExistence type="predicted"/>
<evidence type="ECO:0000259" key="8">
    <source>
        <dbReference type="PROSITE" id="PS50850"/>
    </source>
</evidence>
<feature type="transmembrane region" description="Helical" evidence="7">
    <location>
        <begin position="145"/>
        <end position="164"/>
    </location>
</feature>
<dbReference type="GO" id="GO:0022857">
    <property type="term" value="F:transmembrane transporter activity"/>
    <property type="evidence" value="ECO:0007669"/>
    <property type="project" value="InterPro"/>
</dbReference>
<gene>
    <name evidence="9" type="ORF">EPA93_06445</name>
</gene>
<keyword evidence="3" id="KW-1003">Cell membrane</keyword>
<feature type="transmembrane region" description="Helical" evidence="7">
    <location>
        <begin position="412"/>
        <end position="429"/>
    </location>
</feature>
<reference evidence="9 10" key="1">
    <citation type="submission" date="2019-01" db="EMBL/GenBank/DDBJ databases">
        <title>Ktedonosporobacter rubrisoli SCAWS-G2.</title>
        <authorList>
            <person name="Huang Y."/>
            <person name="Yan B."/>
        </authorList>
    </citation>
    <scope>NUCLEOTIDE SEQUENCE [LARGE SCALE GENOMIC DNA]</scope>
    <source>
        <strain evidence="9 10">SCAWS-G2</strain>
    </source>
</reference>
<feature type="transmembrane region" description="Helical" evidence="7">
    <location>
        <begin position="309"/>
        <end position="328"/>
    </location>
</feature>
<dbReference type="InterPro" id="IPR011701">
    <property type="entry name" value="MFS"/>
</dbReference>
<dbReference type="CDD" id="cd17321">
    <property type="entry name" value="MFS_MMR_MDR_like"/>
    <property type="match status" value="1"/>
</dbReference>
<feature type="transmembrane region" description="Helical" evidence="7">
    <location>
        <begin position="340"/>
        <end position="358"/>
    </location>
</feature>
<keyword evidence="10" id="KW-1185">Reference proteome</keyword>
<accession>A0A4P6JL04</accession>
<evidence type="ECO:0000256" key="7">
    <source>
        <dbReference type="SAM" id="Phobius"/>
    </source>
</evidence>
<dbReference type="Proteomes" id="UP000290365">
    <property type="component" value="Chromosome"/>
</dbReference>
<keyword evidence="2" id="KW-0813">Transport</keyword>
<feature type="transmembrane region" description="Helical" evidence="7">
    <location>
        <begin position="364"/>
        <end position="391"/>
    </location>
</feature>
<sequence>MSNRNQGLRHSTRSGWALALLACSQAIISIDISIVYIALPSIGKSLGFSAHDLQWVVNAYALIFGGFLLLGGRMADLLGRRRMFTIAAALYAVSSLVGGLSPTPELLIIARGVQGLGGALLFPATLSNVNTVFAEGRERNRALSIWSAAGGSGLSVGTLLGGVLTSALGWQWTFFVNVPFALLLALAAPLLLPRDTNKPISARSFDLPGAIISTAASLLLVYGLTEGTAIGWTSPTTLTIIFVALLLFAIFILIEARTRTPLMPLRLLRNRSLVASMLMTAIFMGTFGVQPYLLTIWLQQVHHASALEAGLVSLPLSLAVMIGTNIGGRLSTRLGTRTTIIIGMAIGIVMFILLAFQLNPDGPYLINLLPCGIIAGLGQGITWTAMWIAAASGIPAQEQGVASGMASTTQQVGSAIGLAVFEAIANAGAKGLTGNTMLSALNHGIQNAFLIAAGPMLIGIVLAAILMHALKHKSGQLQAAEPGSSAEEILGKQVLP</sequence>